<evidence type="ECO:0000313" key="1">
    <source>
        <dbReference type="EMBL" id="GIQ92858.1"/>
    </source>
</evidence>
<name>A0A9K3DF06_9EUKA</name>
<comment type="caution">
    <text evidence="1">The sequence shown here is derived from an EMBL/GenBank/DDBJ whole genome shotgun (WGS) entry which is preliminary data.</text>
</comment>
<dbReference type="Proteomes" id="UP000265618">
    <property type="component" value="Unassembled WGS sequence"/>
</dbReference>
<sequence>PSTVTPPTVSTEDIVSCVTPFSIAIGAIRAEKTHTRKHKSREADQVYI</sequence>
<feature type="non-terminal residue" evidence="1">
    <location>
        <position position="1"/>
    </location>
</feature>
<evidence type="ECO:0000313" key="2">
    <source>
        <dbReference type="Proteomes" id="UP000265618"/>
    </source>
</evidence>
<dbReference type="EMBL" id="BDIP01010749">
    <property type="protein sequence ID" value="GIQ92858.1"/>
    <property type="molecule type" value="Genomic_DNA"/>
</dbReference>
<keyword evidence="2" id="KW-1185">Reference proteome</keyword>
<accession>A0A9K3DF06</accession>
<reference evidence="1 2" key="1">
    <citation type="journal article" date="2018" name="PLoS ONE">
        <title>The draft genome of Kipferlia bialata reveals reductive genome evolution in fornicate parasites.</title>
        <authorList>
            <person name="Tanifuji G."/>
            <person name="Takabayashi S."/>
            <person name="Kume K."/>
            <person name="Takagi M."/>
            <person name="Nakayama T."/>
            <person name="Kamikawa R."/>
            <person name="Inagaki Y."/>
            <person name="Hashimoto T."/>
        </authorList>
    </citation>
    <scope>NUCLEOTIDE SEQUENCE [LARGE SCALE GENOMIC DNA]</scope>
    <source>
        <strain evidence="1">NY0173</strain>
    </source>
</reference>
<proteinExistence type="predicted"/>
<protein>
    <submittedName>
        <fullName evidence="1">Uncharacterized protein</fullName>
    </submittedName>
</protein>
<gene>
    <name evidence="1" type="ORF">KIPB_016879</name>
</gene>
<dbReference type="AlphaFoldDB" id="A0A9K3DF06"/>
<organism evidence="1 2">
    <name type="scientific">Kipferlia bialata</name>
    <dbReference type="NCBI Taxonomy" id="797122"/>
    <lineage>
        <taxon>Eukaryota</taxon>
        <taxon>Metamonada</taxon>
        <taxon>Carpediemonas-like organisms</taxon>
        <taxon>Kipferlia</taxon>
    </lineage>
</organism>